<keyword evidence="3" id="KW-1185">Reference proteome</keyword>
<name>A0A345BX56_9BACI</name>
<keyword evidence="1" id="KW-0472">Membrane</keyword>
<evidence type="ECO:0000313" key="2">
    <source>
        <dbReference type="EMBL" id="AXF55537.1"/>
    </source>
</evidence>
<dbReference type="SUPFAM" id="SSF55781">
    <property type="entry name" value="GAF domain-like"/>
    <property type="match status" value="1"/>
</dbReference>
<protein>
    <submittedName>
        <fullName evidence="2">GAF domain-containing protein</fullName>
    </submittedName>
</protein>
<gene>
    <name evidence="2" type="ORF">DT065_05550</name>
</gene>
<accession>A0A345BX56</accession>
<dbReference type="EMBL" id="CP031092">
    <property type="protein sequence ID" value="AXF55537.1"/>
    <property type="molecule type" value="Genomic_DNA"/>
</dbReference>
<sequence>MFKAVEIFFNQQPEWVYFITGLIIVLGLITTFILIGRAAMKYTEKIDKELGFQKIQQELHDTKYQAGLHKDLALQTIHALRNAERFLEQLQQARRFSVQAEENLQTYENLIIRIVHALSSDIKFQPGEQHRSSVWIEELGQLVYFTGSNAFDDRDGNQILSMNETIAGRCFRKKEIQLVPDVSDDVDGMPQNHNGYGAILCIPLSEWGVLTIDAHRAFQEEVLYICRLYARVIDLAFFEYSQMIDDGYIAQQFNERE</sequence>
<evidence type="ECO:0000256" key="1">
    <source>
        <dbReference type="SAM" id="Phobius"/>
    </source>
</evidence>
<dbReference type="Proteomes" id="UP000252100">
    <property type="component" value="Chromosome"/>
</dbReference>
<dbReference type="InterPro" id="IPR029016">
    <property type="entry name" value="GAF-like_dom_sf"/>
</dbReference>
<dbReference type="AlphaFoldDB" id="A0A345BX56"/>
<dbReference type="RefSeq" id="WP_114371584.1">
    <property type="nucleotide sequence ID" value="NZ_CP031092.1"/>
</dbReference>
<feature type="transmembrane region" description="Helical" evidence="1">
    <location>
        <begin position="15"/>
        <end position="35"/>
    </location>
</feature>
<evidence type="ECO:0000313" key="3">
    <source>
        <dbReference type="Proteomes" id="UP000252100"/>
    </source>
</evidence>
<dbReference type="KEGG" id="rue:DT065_05550"/>
<dbReference type="Gene3D" id="3.30.450.40">
    <property type="match status" value="1"/>
</dbReference>
<dbReference type="OrthoDB" id="2455594at2"/>
<keyword evidence="1" id="KW-0812">Transmembrane</keyword>
<organism evidence="2 3">
    <name type="scientific">Salicibibacter kimchii</name>
    <dbReference type="NCBI Taxonomy" id="2099786"/>
    <lineage>
        <taxon>Bacteria</taxon>
        <taxon>Bacillati</taxon>
        <taxon>Bacillota</taxon>
        <taxon>Bacilli</taxon>
        <taxon>Bacillales</taxon>
        <taxon>Bacillaceae</taxon>
        <taxon>Salicibibacter</taxon>
    </lineage>
</organism>
<reference evidence="2 3" key="1">
    <citation type="journal article" date="2018" name="J. Microbiol.">
        <title>Salicibibacter kimchii gen. nov., sp. nov., a moderately halophilic and alkalitolerant bacterium in the family Bacillaceae, isolated from kimchi.</title>
        <authorList>
            <person name="Jang J.Y."/>
            <person name="Oh Y.J."/>
            <person name="Lim S.K."/>
            <person name="Park H.K."/>
            <person name="Lee C."/>
            <person name="Kim J.Y."/>
            <person name="Lee M.A."/>
            <person name="Choi H.J."/>
        </authorList>
    </citation>
    <scope>NUCLEOTIDE SEQUENCE [LARGE SCALE GENOMIC DNA]</scope>
    <source>
        <strain evidence="2 3">NKC1-1</strain>
    </source>
</reference>
<proteinExistence type="predicted"/>
<keyword evidence="1" id="KW-1133">Transmembrane helix</keyword>